<organism evidence="1 2">
    <name type="scientific">Kitasatospora paranensis</name>
    <dbReference type="NCBI Taxonomy" id="258053"/>
    <lineage>
        <taxon>Bacteria</taxon>
        <taxon>Bacillati</taxon>
        <taxon>Actinomycetota</taxon>
        <taxon>Actinomycetes</taxon>
        <taxon>Kitasatosporales</taxon>
        <taxon>Streptomycetaceae</taxon>
        <taxon>Kitasatospora</taxon>
    </lineage>
</organism>
<accession>A0ABW2FPD7</accession>
<keyword evidence="2" id="KW-1185">Reference proteome</keyword>
<sequence length="93" mass="9681">MTLGLVVAAPDRLAPDRVAAGGRRSPADLPLWLVSAPTVTADGRPGTQSFVVPGATAQEAFTAAERSAARPTAVRRRRGARVDLDGAVAVRHR</sequence>
<dbReference type="EMBL" id="JBHTAJ010000002">
    <property type="protein sequence ID" value="MFC7178185.1"/>
    <property type="molecule type" value="Genomic_DNA"/>
</dbReference>
<evidence type="ECO:0000313" key="1">
    <source>
        <dbReference type="EMBL" id="MFC7178185.1"/>
    </source>
</evidence>
<dbReference type="Proteomes" id="UP001596435">
    <property type="component" value="Unassembled WGS sequence"/>
</dbReference>
<name>A0ABW2FPD7_9ACTN</name>
<evidence type="ECO:0000313" key="2">
    <source>
        <dbReference type="Proteomes" id="UP001596435"/>
    </source>
</evidence>
<proteinExistence type="predicted"/>
<protein>
    <submittedName>
        <fullName evidence="1">Uncharacterized protein</fullName>
    </submittedName>
</protein>
<comment type="caution">
    <text evidence="1">The sequence shown here is derived from an EMBL/GenBank/DDBJ whole genome shotgun (WGS) entry which is preliminary data.</text>
</comment>
<dbReference type="RefSeq" id="WP_345708964.1">
    <property type="nucleotide sequence ID" value="NZ_BAABKV010000001.1"/>
</dbReference>
<gene>
    <name evidence="1" type="ORF">ACFQMG_01255</name>
</gene>
<reference evidence="2" key="1">
    <citation type="journal article" date="2019" name="Int. J. Syst. Evol. Microbiol.">
        <title>The Global Catalogue of Microorganisms (GCM) 10K type strain sequencing project: providing services to taxonomists for standard genome sequencing and annotation.</title>
        <authorList>
            <consortium name="The Broad Institute Genomics Platform"/>
            <consortium name="The Broad Institute Genome Sequencing Center for Infectious Disease"/>
            <person name="Wu L."/>
            <person name="Ma J."/>
        </authorList>
    </citation>
    <scope>NUCLEOTIDE SEQUENCE [LARGE SCALE GENOMIC DNA]</scope>
    <source>
        <strain evidence="2">CGMCC 1.12859</strain>
    </source>
</reference>